<proteinExistence type="predicted"/>
<protein>
    <submittedName>
        <fullName evidence="1">Uncharacterized protein</fullName>
    </submittedName>
</protein>
<organism evidence="1 2">
    <name type="scientific">Tetranychus urticae</name>
    <name type="common">Two-spotted spider mite</name>
    <dbReference type="NCBI Taxonomy" id="32264"/>
    <lineage>
        <taxon>Eukaryota</taxon>
        <taxon>Metazoa</taxon>
        <taxon>Ecdysozoa</taxon>
        <taxon>Arthropoda</taxon>
        <taxon>Chelicerata</taxon>
        <taxon>Arachnida</taxon>
        <taxon>Acari</taxon>
        <taxon>Acariformes</taxon>
        <taxon>Trombidiformes</taxon>
        <taxon>Prostigmata</taxon>
        <taxon>Eleutherengona</taxon>
        <taxon>Raphignathae</taxon>
        <taxon>Tetranychoidea</taxon>
        <taxon>Tetranychidae</taxon>
        <taxon>Tetranychus</taxon>
    </lineage>
</organism>
<keyword evidence="2" id="KW-1185">Reference proteome</keyword>
<evidence type="ECO:0000313" key="1">
    <source>
        <dbReference type="EnsemblMetazoa" id="tetur57g00040.1"/>
    </source>
</evidence>
<reference evidence="2" key="1">
    <citation type="submission" date="2011-08" db="EMBL/GenBank/DDBJ databases">
        <authorList>
            <person name="Rombauts S."/>
        </authorList>
    </citation>
    <scope>NUCLEOTIDE SEQUENCE</scope>
    <source>
        <strain evidence="2">London</strain>
    </source>
</reference>
<dbReference type="AlphaFoldDB" id="T1L5Z3"/>
<sequence length="536" mass="61088">MSADEIIAQTVKAALLLGPYRMILCETSENQLYIYRGDWKFETGSYSCGTLYLAPSFTDSGRTIKCMGMRDSNNNEFVDARFNRVNLSSCIKQTESLEKANVSMSTKGIFHRFNESITKYDKLKVDKEHRTTKLSITSLDSVTSVEIINERSYLDLFVYDRKFGLKYIPSGLNECTIESSGVDEEFNYAASENYAKAFAKELYFPKNPVKSHSKKLLVETEHNVMAGNVKFDLAVKTYLEPHNASRFAMESGRLENFCVQMDLYSKSFPNEISSNFNLTEVRVMCLLETSTYLDGDELHRIISSYHQCFKDRKNKIILRLEISSTSKTDYLTSDKIHKLQADINHVKDALRSLLIDKLNVSFLRINWIKLNFSDSHIVAKVEILDSFVTYFESKKGVSHKFNIKSSESGQTQTSTIDECLRLQAFKANLSYVITCETDHYLCLGIADGHALPDEDKNGLDCMLYNNSDQSLTKLKAEVPLEEIEKSCLNLQGSKFNYSDVEFSVVDVTIGDVYKLSQNRIHPLRDYVSLKLLKSSI</sequence>
<dbReference type="EMBL" id="CAEY01001518">
    <property type="status" value="NOT_ANNOTATED_CDS"/>
    <property type="molecule type" value="Genomic_DNA"/>
</dbReference>
<dbReference type="EnsemblMetazoa" id="tetur57g00040.1">
    <property type="protein sequence ID" value="tetur57g00040.1"/>
    <property type="gene ID" value="tetur57g00040"/>
</dbReference>
<dbReference type="Proteomes" id="UP000015104">
    <property type="component" value="Unassembled WGS sequence"/>
</dbReference>
<dbReference type="HOGENOM" id="CLU_018944_1_0_1"/>
<evidence type="ECO:0000313" key="2">
    <source>
        <dbReference type="Proteomes" id="UP000015104"/>
    </source>
</evidence>
<accession>T1L5Z3</accession>
<reference evidence="1" key="2">
    <citation type="submission" date="2015-06" db="UniProtKB">
        <authorList>
            <consortium name="EnsemblMetazoa"/>
        </authorList>
    </citation>
    <scope>IDENTIFICATION</scope>
</reference>
<name>T1L5Z3_TETUR</name>